<dbReference type="Gene3D" id="3.30.1360.120">
    <property type="entry name" value="Probable tRNA modification gtpase trme, domain 1"/>
    <property type="match status" value="2"/>
</dbReference>
<evidence type="ECO:0000313" key="3">
    <source>
        <dbReference type="EMBL" id="EFM49369.1"/>
    </source>
</evidence>
<keyword evidence="1" id="KW-0809">Transit peptide</keyword>
<evidence type="ECO:0000256" key="2">
    <source>
        <dbReference type="SAM" id="MobiDB-lite"/>
    </source>
</evidence>
<keyword evidence="4" id="KW-1185">Reference proteome</keyword>
<name>E0DDT5_9CORY</name>
<accession>E0DDT5</accession>
<dbReference type="Proteomes" id="UP000004218">
    <property type="component" value="Unassembled WGS sequence"/>
</dbReference>
<dbReference type="GO" id="GO:0016226">
    <property type="term" value="P:iron-sulfur cluster assembly"/>
    <property type="evidence" value="ECO:0007669"/>
    <property type="project" value="TreeGrafter"/>
</dbReference>
<dbReference type="PANTHER" id="PTHR22602">
    <property type="entry name" value="TRANSFERASE CAF17, MITOCHONDRIAL-RELATED"/>
    <property type="match status" value="1"/>
</dbReference>
<dbReference type="EMBL" id="ACSH02000004">
    <property type="protein sequence ID" value="EFM49369.1"/>
    <property type="molecule type" value="Genomic_DNA"/>
</dbReference>
<dbReference type="NCBIfam" id="TIGR03317">
    <property type="entry name" value="ygfZ_signature"/>
    <property type="match status" value="1"/>
</dbReference>
<dbReference type="eggNOG" id="COG0354">
    <property type="taxonomic scope" value="Bacteria"/>
</dbReference>
<evidence type="ECO:0000313" key="4">
    <source>
        <dbReference type="Proteomes" id="UP000004218"/>
    </source>
</evidence>
<gene>
    <name evidence="3" type="ORF">HMPREF0299_7603</name>
</gene>
<dbReference type="InterPro" id="IPR027266">
    <property type="entry name" value="TrmE/GcvT-like"/>
</dbReference>
<dbReference type="InterPro" id="IPR017703">
    <property type="entry name" value="YgfZ/GCV_T_CS"/>
</dbReference>
<sequence>MTNNSSSPLLETVPGATPPGDTDQHPTHMGVAWHYGNPLTEQRHCATGALVDRSHRTVIRVSGPDAATFLHNLLSQKLDDVPDGFSASALNLDGQGRILHYLDVTKVKDAFYLDISAVDAESLVDYLRAMVFWSQVEITVTDLGILSIIGAEVPDVGGEFSRQLPFGAWVRHDVFVPRGALVDVAKRIIEQGIEPMGLMAYTAERVRAGLPERSLDLDDKSIPHEVPALINRGERIAAVHLDKGCYRGQETVARVENLGRPPRLLTLVHLDGSAPTLPTPGTPIVMGPATGRQRTVGRIGTVIHDHEFGPIALALLKRAALTSQALMAGESAILVDPDFIPAEEQSQAGRVAINRLRGSETQQ</sequence>
<dbReference type="PANTHER" id="PTHR22602:SF0">
    <property type="entry name" value="TRANSFERASE CAF17, MITOCHONDRIAL-RELATED"/>
    <property type="match status" value="1"/>
</dbReference>
<dbReference type="RefSeq" id="WP_005524988.1">
    <property type="nucleotide sequence ID" value="NZ_ACSH02000004.1"/>
</dbReference>
<protein>
    <submittedName>
        <fullName evidence="3">Glycine cleavage T-protein</fullName>
    </submittedName>
</protein>
<feature type="region of interest" description="Disordered" evidence="2">
    <location>
        <begin position="1"/>
        <end position="27"/>
    </location>
</feature>
<organism evidence="3 4">
    <name type="scientific">Corynebacterium matruchotii ATCC 14266</name>
    <dbReference type="NCBI Taxonomy" id="553207"/>
    <lineage>
        <taxon>Bacteria</taxon>
        <taxon>Bacillati</taxon>
        <taxon>Actinomycetota</taxon>
        <taxon>Actinomycetes</taxon>
        <taxon>Mycobacteriales</taxon>
        <taxon>Corynebacteriaceae</taxon>
        <taxon>Corynebacterium</taxon>
    </lineage>
</organism>
<dbReference type="GeneID" id="84573732"/>
<evidence type="ECO:0000256" key="1">
    <source>
        <dbReference type="ARBA" id="ARBA00022946"/>
    </source>
</evidence>
<reference evidence="3" key="1">
    <citation type="submission" date="2010-08" db="EMBL/GenBank/DDBJ databases">
        <authorList>
            <person name="Harkins D.M."/>
            <person name="Madupu R."/>
            <person name="Durkin A.S."/>
            <person name="Torralba M."/>
            <person name="Methe B."/>
            <person name="Sutton G.G."/>
            <person name="Nelson K.E."/>
        </authorList>
    </citation>
    <scope>NUCLEOTIDE SEQUENCE [LARGE SCALE GENOMIC DNA]</scope>
    <source>
        <strain evidence="3">ATCC 14266</strain>
    </source>
</reference>
<dbReference type="STRING" id="553207.HMPREF0299_7603"/>
<dbReference type="InterPro" id="IPR045179">
    <property type="entry name" value="YgfZ/GcvT"/>
</dbReference>
<proteinExistence type="predicted"/>
<comment type="caution">
    <text evidence="3">The sequence shown here is derived from an EMBL/GenBank/DDBJ whole genome shotgun (WGS) entry which is preliminary data.</text>
</comment>
<dbReference type="AlphaFoldDB" id="E0DDT5"/>
<dbReference type="SUPFAM" id="SSF103025">
    <property type="entry name" value="Folate-binding domain"/>
    <property type="match status" value="1"/>
</dbReference>